<feature type="compositionally biased region" description="Low complexity" evidence="1">
    <location>
        <begin position="149"/>
        <end position="191"/>
    </location>
</feature>
<dbReference type="AlphaFoldDB" id="A0AAE9DMK3"/>
<evidence type="ECO:0000313" key="2">
    <source>
        <dbReference type="EMBL" id="ULU08154.1"/>
    </source>
</evidence>
<evidence type="ECO:0000313" key="3">
    <source>
        <dbReference type="Proteomes" id="UP000827892"/>
    </source>
</evidence>
<feature type="compositionally biased region" description="Low complexity" evidence="1">
    <location>
        <begin position="97"/>
        <end position="135"/>
    </location>
</feature>
<accession>A0AAE9DMK3</accession>
<evidence type="ECO:0000256" key="1">
    <source>
        <dbReference type="SAM" id="MobiDB-lite"/>
    </source>
</evidence>
<sequence length="306" mass="33267">MNTETNAKFFQAKVTTTIKNRFGVLQDLKKCRSVVEVNDELHSGHKSEDSGPSPHQSYLCKSAEEYEKWAAYLDCVSKDKGVTEKPMLVDQRSTDKPSPSSSACDPSASSPAARPPSSLSPVSPIASLTSPSSSFHPPPAPKSNDASRSSENLYLPSLSSSSDSGSSTFSSASPLSFASLSAQSSSSGYGSTQPNQRKRGAENQTRGQGRKRQLIQSTHSFDRVQKTHEAHKIYHHRNLFKPRKDPVLDSNNPVFEDWPVPHGVELPPGSAPGIKMPVRAPTIIKQVILDETDHSGSVVVERRDRS</sequence>
<reference evidence="2 3" key="1">
    <citation type="submission" date="2022-05" db="EMBL/GenBank/DDBJ databases">
        <title>Chromosome-level reference genomes for two strains of Caenorhabditis briggsae: an improved platform for comparative genomics.</title>
        <authorList>
            <person name="Stevens L."/>
            <person name="Andersen E.C."/>
        </authorList>
    </citation>
    <scope>NUCLEOTIDE SEQUENCE [LARGE SCALE GENOMIC DNA]</scope>
    <source>
        <strain evidence="2">QX1410_ONT</strain>
        <tissue evidence="2">Whole-organism</tissue>
    </source>
</reference>
<name>A0AAE9DMK3_CAEBR</name>
<organism evidence="2 3">
    <name type="scientific">Caenorhabditis briggsae</name>
    <dbReference type="NCBI Taxonomy" id="6238"/>
    <lineage>
        <taxon>Eukaryota</taxon>
        <taxon>Metazoa</taxon>
        <taxon>Ecdysozoa</taxon>
        <taxon>Nematoda</taxon>
        <taxon>Chromadorea</taxon>
        <taxon>Rhabditida</taxon>
        <taxon>Rhabditina</taxon>
        <taxon>Rhabditomorpha</taxon>
        <taxon>Rhabditoidea</taxon>
        <taxon>Rhabditidae</taxon>
        <taxon>Peloderinae</taxon>
        <taxon>Caenorhabditis</taxon>
    </lineage>
</organism>
<protein>
    <submittedName>
        <fullName evidence="2">Uncharacterized protein</fullName>
    </submittedName>
</protein>
<feature type="region of interest" description="Disordered" evidence="1">
    <location>
        <begin position="83"/>
        <end position="226"/>
    </location>
</feature>
<dbReference type="Proteomes" id="UP000827892">
    <property type="component" value="Chromosome II"/>
</dbReference>
<dbReference type="EMBL" id="CP090892">
    <property type="protein sequence ID" value="ULU08154.1"/>
    <property type="molecule type" value="Genomic_DNA"/>
</dbReference>
<gene>
    <name evidence="2" type="ORF">L3Y34_019330</name>
</gene>
<proteinExistence type="predicted"/>